<evidence type="ECO:0000259" key="4">
    <source>
        <dbReference type="PROSITE" id="PS50966"/>
    </source>
</evidence>
<feature type="coiled-coil region" evidence="3">
    <location>
        <begin position="1023"/>
        <end position="1050"/>
    </location>
</feature>
<keyword evidence="2" id="KW-0863">Zinc-finger</keyword>
<keyword evidence="8" id="KW-1185">Reference proteome</keyword>
<dbReference type="PANTHER" id="PTHR10799">
    <property type="entry name" value="SNF2/RAD54 HELICASE FAMILY"/>
    <property type="match status" value="1"/>
</dbReference>
<keyword evidence="7" id="KW-0067">ATP-binding</keyword>
<dbReference type="InterPro" id="IPR007527">
    <property type="entry name" value="Znf_SWIM"/>
</dbReference>
<keyword evidence="3" id="KW-0175">Coiled coil</keyword>
<name>A0A430B3Y0_9ENTE</name>
<keyword evidence="2" id="KW-0862">Zinc</keyword>
<proteinExistence type="predicted"/>
<dbReference type="InterPro" id="IPR049730">
    <property type="entry name" value="SNF2/RAD54-like_C"/>
</dbReference>
<dbReference type="InterPro" id="IPR038718">
    <property type="entry name" value="SNF2-like_sf"/>
</dbReference>
<dbReference type="CDD" id="cd18012">
    <property type="entry name" value="DEXQc_arch_SWI2_SNF2"/>
    <property type="match status" value="1"/>
</dbReference>
<keyword evidence="7" id="KW-0547">Nucleotide-binding</keyword>
<organism evidence="7 8">
    <name type="scientific">Vagococcus carniphilus</name>
    <dbReference type="NCBI Taxonomy" id="218144"/>
    <lineage>
        <taxon>Bacteria</taxon>
        <taxon>Bacillati</taxon>
        <taxon>Bacillota</taxon>
        <taxon>Bacilli</taxon>
        <taxon>Lactobacillales</taxon>
        <taxon>Enterococcaceae</taxon>
        <taxon>Vagococcus</taxon>
    </lineage>
</organism>
<evidence type="ECO:0000313" key="8">
    <source>
        <dbReference type="Proteomes" id="UP000288028"/>
    </source>
</evidence>
<dbReference type="SMART" id="SM00487">
    <property type="entry name" value="DEXDc"/>
    <property type="match status" value="1"/>
</dbReference>
<feature type="domain" description="Helicase C-terminal" evidence="6">
    <location>
        <begin position="899"/>
        <end position="1057"/>
    </location>
</feature>
<dbReference type="SUPFAM" id="SSF52540">
    <property type="entry name" value="P-loop containing nucleoside triphosphate hydrolases"/>
    <property type="match status" value="2"/>
</dbReference>
<evidence type="ECO:0000256" key="1">
    <source>
        <dbReference type="ARBA" id="ARBA00022801"/>
    </source>
</evidence>
<dbReference type="PROSITE" id="PS50966">
    <property type="entry name" value="ZF_SWIM"/>
    <property type="match status" value="1"/>
</dbReference>
<keyword evidence="7" id="KW-0347">Helicase</keyword>
<protein>
    <submittedName>
        <fullName evidence="7">Snf2 family helicase</fullName>
    </submittedName>
</protein>
<dbReference type="InterPro" id="IPR027417">
    <property type="entry name" value="P-loop_NTPase"/>
</dbReference>
<reference evidence="7 8" key="1">
    <citation type="submission" date="2017-05" db="EMBL/GenBank/DDBJ databases">
        <title>Vagococcus spp. assemblies.</title>
        <authorList>
            <person name="Gulvik C.A."/>
        </authorList>
    </citation>
    <scope>NUCLEOTIDE SEQUENCE [LARGE SCALE GENOMIC DNA]</scope>
    <source>
        <strain evidence="7 8">SS1714</strain>
    </source>
</reference>
<keyword evidence="1" id="KW-0378">Hydrolase</keyword>
<feature type="domain" description="Helicase ATP-binding" evidence="5">
    <location>
        <begin position="628"/>
        <end position="790"/>
    </location>
</feature>
<dbReference type="PROSITE" id="PS51194">
    <property type="entry name" value="HELICASE_CTER"/>
    <property type="match status" value="1"/>
</dbReference>
<dbReference type="Pfam" id="PF00271">
    <property type="entry name" value="Helicase_C"/>
    <property type="match status" value="1"/>
</dbReference>
<dbReference type="OrthoDB" id="9760715at2"/>
<comment type="caution">
    <text evidence="7">The sequence shown here is derived from an EMBL/GenBank/DDBJ whole genome shotgun (WGS) entry which is preliminary data.</text>
</comment>
<dbReference type="AlphaFoldDB" id="A0A430B3Y0"/>
<dbReference type="Pfam" id="PF00176">
    <property type="entry name" value="SNF2-rel_dom"/>
    <property type="match status" value="1"/>
</dbReference>
<dbReference type="PROSITE" id="PS51192">
    <property type="entry name" value="HELICASE_ATP_BIND_1"/>
    <property type="match status" value="1"/>
</dbReference>
<dbReference type="EMBL" id="NGKB01000006">
    <property type="protein sequence ID" value="RSU15009.1"/>
    <property type="molecule type" value="Genomic_DNA"/>
</dbReference>
<evidence type="ECO:0000256" key="3">
    <source>
        <dbReference type="SAM" id="Coils"/>
    </source>
</evidence>
<dbReference type="Pfam" id="PF08455">
    <property type="entry name" value="SNF2_assoc"/>
    <property type="match status" value="1"/>
</dbReference>
<dbReference type="GO" id="GO:0005524">
    <property type="term" value="F:ATP binding"/>
    <property type="evidence" value="ECO:0007669"/>
    <property type="project" value="InterPro"/>
</dbReference>
<dbReference type="Gene3D" id="3.40.50.10810">
    <property type="entry name" value="Tandem AAA-ATPase domain"/>
    <property type="match status" value="1"/>
</dbReference>
<dbReference type="CDD" id="cd18793">
    <property type="entry name" value="SF2_C_SNF"/>
    <property type="match status" value="1"/>
</dbReference>
<dbReference type="FunFam" id="3.40.50.300:FF:000533">
    <property type="entry name" value="Helicase, Snf2 family"/>
    <property type="match status" value="1"/>
</dbReference>
<dbReference type="InterPro" id="IPR000330">
    <property type="entry name" value="SNF2_N"/>
</dbReference>
<dbReference type="InterPro" id="IPR001650">
    <property type="entry name" value="Helicase_C-like"/>
</dbReference>
<feature type="domain" description="SWIM-type" evidence="4">
    <location>
        <begin position="44"/>
        <end position="80"/>
    </location>
</feature>
<dbReference type="Proteomes" id="UP000288028">
    <property type="component" value="Unassembled WGS sequence"/>
</dbReference>
<dbReference type="GO" id="GO:0016787">
    <property type="term" value="F:hydrolase activity"/>
    <property type="evidence" value="ECO:0007669"/>
    <property type="project" value="UniProtKB-KW"/>
</dbReference>
<dbReference type="GeneID" id="95579670"/>
<dbReference type="InterPro" id="IPR013663">
    <property type="entry name" value="Helicase_SWF/SNF/SWI_bac"/>
</dbReference>
<dbReference type="GO" id="GO:0008270">
    <property type="term" value="F:zinc ion binding"/>
    <property type="evidence" value="ECO:0007669"/>
    <property type="project" value="UniProtKB-KW"/>
</dbReference>
<dbReference type="Gene3D" id="3.40.50.300">
    <property type="entry name" value="P-loop containing nucleotide triphosphate hydrolases"/>
    <property type="match status" value="1"/>
</dbReference>
<sequence length="1070" mass="123648">MKWSIPEKVVEEGREYAKDGRVVSISKNEEQQVWYADVVGSEVFHIELDGTAKEEDVCQCPYWQQHGFCKHTVATELALREKGLNRYIKKQINTQKVYQPPTHADIFSKSFARLQEAETEKTLISSDPLKVEFILDVVETLSFHPEQSVIAVSLKLGSRFPGSKTYVVKNIQEFLDCYEKKMTYKINDRTFEIGDNSFAQRDIVLLEKLLKLRESQELLDQTGVQQKGKINRRYLILGSESVLFFVEELTKTERLVFNTPEDKKQTILFKQGKLPIEVKVLPVGTSDYKMLIDDPLEMYLEKYQWAIGNHSIYQLTSEQKERYELLLQLFKRLDKPEILFTKDNVGDLFSYILPNLDSIATIYVSDDLQSEMIRVPLRSKIRIEEAKGQLEARVDYLYGDVVFSSHPDHTTKTGKESQVIRNQVQEKRIEKLLQHFGYARRKNAFTKLLPREQELYAFIREEVPTIRKYAEVEIAPNVAQLFLKSTDYQPKVSVKEDGSWLDIQFDISNIDETEINDVLVSLMKQQDYHQLKSGQLLFLDEQGFKETSSVLQQLRGDIKVRKGKIEVPRYRGLMVNHALSEMEDVETTELFTHMVSDLTQPDQFDVSLPKGLNVTLRDYQVTGFKWLKMLSHYQFGGILADDMGLGKTVQTITYLLSEKEEGKLTKPALIVAPASLLYNWQVEIEKFAPDLNVSVIVGSKQERLELIKQIENVDILVTSYTTLRQDYDIYEKMPFHSMILDEAQMIKNAATKTFQTIETLKADHYFALSGTPIENKLEELWALFRILMPGFFPPLRRFKQLTTETIALMIQPFVLRREKKQVLDDLPDKVETDLYSQLTEEQKTVYVAHLRQMQKSISGMSKAELNQNRISILSGLTRLRQICCHPKLFIDDYEGESGKLIQALDMIQTAKTNGRRILLFSQFTGMLSILEEELAKLDIETFYLRGSTPLTKRQEMVDRFNRGDKDVFLISLKAGGTGLNLTGADTVILYDLWWNPAVEDQATGRAHRMGQKKKVEVWRLMSEGTVEEKMNRLQTEKKELFQQVLNSEDVKDLAKMTMEDIRDILDVGAD</sequence>
<evidence type="ECO:0000256" key="2">
    <source>
        <dbReference type="PROSITE-ProRule" id="PRU00325"/>
    </source>
</evidence>
<keyword evidence="2" id="KW-0479">Metal-binding</keyword>
<dbReference type="SMART" id="SM00490">
    <property type="entry name" value="HELICc"/>
    <property type="match status" value="1"/>
</dbReference>
<dbReference type="Pfam" id="PF04434">
    <property type="entry name" value="SWIM"/>
    <property type="match status" value="1"/>
</dbReference>
<evidence type="ECO:0000259" key="6">
    <source>
        <dbReference type="PROSITE" id="PS51194"/>
    </source>
</evidence>
<dbReference type="InterPro" id="IPR014001">
    <property type="entry name" value="Helicase_ATP-bd"/>
</dbReference>
<dbReference type="GO" id="GO:0004386">
    <property type="term" value="F:helicase activity"/>
    <property type="evidence" value="ECO:0007669"/>
    <property type="project" value="UniProtKB-KW"/>
</dbReference>
<evidence type="ECO:0000259" key="5">
    <source>
        <dbReference type="PROSITE" id="PS51192"/>
    </source>
</evidence>
<evidence type="ECO:0000313" key="7">
    <source>
        <dbReference type="EMBL" id="RSU15009.1"/>
    </source>
</evidence>
<gene>
    <name evidence="7" type="ORF">CBF28_08035</name>
</gene>
<dbReference type="RefSeq" id="WP_126793799.1">
    <property type="nucleotide sequence ID" value="NZ_CP060720.1"/>
</dbReference>
<accession>A0A430B3Y0</accession>